<proteinExistence type="predicted"/>
<keyword evidence="2 4" id="KW-0067">ATP-binding</keyword>
<dbReference type="Pfam" id="PF00005">
    <property type="entry name" value="ABC_tran"/>
    <property type="match status" value="1"/>
</dbReference>
<dbReference type="RefSeq" id="WP_075151786.1">
    <property type="nucleotide sequence ID" value="NZ_CP018820.1"/>
</dbReference>
<dbReference type="OrthoDB" id="7627620at2"/>
<dbReference type="InterPro" id="IPR015854">
    <property type="entry name" value="ABC_transpr_LolD-like"/>
</dbReference>
<evidence type="ECO:0000256" key="2">
    <source>
        <dbReference type="ARBA" id="ARBA00022840"/>
    </source>
</evidence>
<reference evidence="5 7" key="3">
    <citation type="submission" date="2018-07" db="EMBL/GenBank/DDBJ databases">
        <title>Genomic and Epidemiologic Investigation of an Indolent Hospital Outbreak.</title>
        <authorList>
            <person name="Johnson R.C."/>
            <person name="Deming C."/>
            <person name="Conlan S."/>
            <person name="Zellmer C.J."/>
            <person name="Michelin A.V."/>
            <person name="Lee-Lin S."/>
            <person name="Thomas P.J."/>
            <person name="Park M."/>
            <person name="Weingarten R.A."/>
            <person name="Less J."/>
            <person name="Dekker J.P."/>
            <person name="Frank K.M."/>
            <person name="Musser K.A."/>
            <person name="Mcquiston J.R."/>
            <person name="Henderson D.K."/>
            <person name="Lau A.F."/>
            <person name="Palmore T.N."/>
            <person name="Segre J.A."/>
        </authorList>
    </citation>
    <scope>NUCLEOTIDE SEQUENCE [LARGE SCALE GENOMIC DNA]</scope>
    <source>
        <strain evidence="5 7">SK-NIH.Env10_0317</strain>
    </source>
</reference>
<dbReference type="GO" id="GO:0005886">
    <property type="term" value="C:plasma membrane"/>
    <property type="evidence" value="ECO:0007669"/>
    <property type="project" value="TreeGrafter"/>
</dbReference>
<dbReference type="GO" id="GO:0016887">
    <property type="term" value="F:ATP hydrolysis activity"/>
    <property type="evidence" value="ECO:0007669"/>
    <property type="project" value="InterPro"/>
</dbReference>
<dbReference type="InterPro" id="IPR003593">
    <property type="entry name" value="AAA+_ATPase"/>
</dbReference>
<keyword evidence="6" id="KW-1185">Reference proteome</keyword>
<evidence type="ECO:0000313" key="7">
    <source>
        <dbReference type="Proteomes" id="UP000286681"/>
    </source>
</evidence>
<dbReference type="InterPro" id="IPR003439">
    <property type="entry name" value="ABC_transporter-like_ATP-bd"/>
</dbReference>
<dbReference type="PROSITE" id="PS00211">
    <property type="entry name" value="ABC_TRANSPORTER_1"/>
    <property type="match status" value="1"/>
</dbReference>
<dbReference type="GO" id="GO:0022857">
    <property type="term" value="F:transmembrane transporter activity"/>
    <property type="evidence" value="ECO:0007669"/>
    <property type="project" value="TreeGrafter"/>
</dbReference>
<dbReference type="SUPFAM" id="SSF52540">
    <property type="entry name" value="P-loop containing nucleoside triphosphate hydrolases"/>
    <property type="match status" value="1"/>
</dbReference>
<dbReference type="InterPro" id="IPR017871">
    <property type="entry name" value="ABC_transporter-like_CS"/>
</dbReference>
<evidence type="ECO:0000259" key="3">
    <source>
        <dbReference type="PROSITE" id="PS50893"/>
    </source>
</evidence>
<dbReference type="KEGG" id="skr:BRX40_12355"/>
<dbReference type="GeneID" id="44133359"/>
<dbReference type="Proteomes" id="UP000185161">
    <property type="component" value="Chromosome"/>
</dbReference>
<accession>A0A1L6JB08</accession>
<dbReference type="GO" id="GO:0005524">
    <property type="term" value="F:ATP binding"/>
    <property type="evidence" value="ECO:0007669"/>
    <property type="project" value="UniProtKB-KW"/>
</dbReference>
<evidence type="ECO:0000313" key="5">
    <source>
        <dbReference type="EMBL" id="RSV04690.1"/>
    </source>
</evidence>
<dbReference type="PANTHER" id="PTHR24220">
    <property type="entry name" value="IMPORT ATP-BINDING PROTEIN"/>
    <property type="match status" value="1"/>
</dbReference>
<dbReference type="STRING" id="93064.BRX40_12355"/>
<evidence type="ECO:0000256" key="1">
    <source>
        <dbReference type="ARBA" id="ARBA00022741"/>
    </source>
</evidence>
<protein>
    <submittedName>
        <fullName evidence="4">ABC transporter ATP-binding protein</fullName>
    </submittedName>
    <submittedName>
        <fullName evidence="5">ATP-binding cassette domain-containing protein</fullName>
    </submittedName>
</protein>
<dbReference type="SMART" id="SM00382">
    <property type="entry name" value="AAA"/>
    <property type="match status" value="1"/>
</dbReference>
<dbReference type="AlphaFoldDB" id="A0A1L6JB08"/>
<dbReference type="EMBL" id="CP018820">
    <property type="protein sequence ID" value="APR53114.1"/>
    <property type="molecule type" value="Genomic_DNA"/>
</dbReference>
<organism evidence="4 6">
    <name type="scientific">Sphingomonas koreensis</name>
    <dbReference type="NCBI Taxonomy" id="93064"/>
    <lineage>
        <taxon>Bacteria</taxon>
        <taxon>Pseudomonadati</taxon>
        <taxon>Pseudomonadota</taxon>
        <taxon>Alphaproteobacteria</taxon>
        <taxon>Sphingomonadales</taxon>
        <taxon>Sphingomonadaceae</taxon>
        <taxon>Sphingomonas</taxon>
    </lineage>
</organism>
<name>A0A1L6JB08_9SPHN</name>
<dbReference type="Gene3D" id="3.40.50.300">
    <property type="entry name" value="P-loop containing nucleotide triphosphate hydrolases"/>
    <property type="match status" value="1"/>
</dbReference>
<dbReference type="InterPro" id="IPR027417">
    <property type="entry name" value="P-loop_NTPase"/>
</dbReference>
<evidence type="ECO:0000313" key="6">
    <source>
        <dbReference type="Proteomes" id="UP000185161"/>
    </source>
</evidence>
<gene>
    <name evidence="4" type="ORF">BRX40_12355</name>
    <name evidence="5" type="ORF">CA257_07135</name>
</gene>
<dbReference type="Proteomes" id="UP000286681">
    <property type="component" value="Unassembled WGS sequence"/>
</dbReference>
<evidence type="ECO:0000313" key="4">
    <source>
        <dbReference type="EMBL" id="APR53114.1"/>
    </source>
</evidence>
<reference evidence="6" key="2">
    <citation type="submission" date="2016-12" db="EMBL/GenBank/DDBJ databases">
        <title>Whole genome sequencing of Sphingomonas sp. ABOJV.</title>
        <authorList>
            <person name="Conlan S."/>
            <person name="Thomas P.J."/>
            <person name="Mullikin J."/>
            <person name="Palmore T.N."/>
            <person name="Frank K.M."/>
            <person name="Segre J.A."/>
        </authorList>
    </citation>
    <scope>NUCLEOTIDE SEQUENCE [LARGE SCALE GENOMIC DNA]</scope>
    <source>
        <strain evidence="6">ABOJV</strain>
    </source>
</reference>
<dbReference type="EMBL" id="QQWO01000005">
    <property type="protein sequence ID" value="RSV04690.1"/>
    <property type="molecule type" value="Genomic_DNA"/>
</dbReference>
<keyword evidence="1" id="KW-0547">Nucleotide-binding</keyword>
<sequence length="218" mass="23427">MPRVLEISSLTFRYGGQAVVDGFDLVQEPGDHRVLLGPSGSGKTTLINLIAGLLTPQSGRIMIDGESIGDLPAAKRDDLRRRKIGVVFQTLRLVAALDVTANLMLAQRLAGQRPDRGEIQALLAELDLTHRAHARPRELSQGEAQRAAIARGLVAHPKLLIADEPTSALDDRNAERVAQLLIETANTHGSTLLVATHDARIKAFIPDAVTLAPVREAA</sequence>
<dbReference type="PROSITE" id="PS50893">
    <property type="entry name" value="ABC_TRANSPORTER_2"/>
    <property type="match status" value="1"/>
</dbReference>
<reference evidence="4" key="1">
    <citation type="submission" date="2016-12" db="EMBL/GenBank/DDBJ databases">
        <title>Whole genome sequencing of Sphingomonas koreensis.</title>
        <authorList>
            <person name="Conlan S."/>
            <person name="Thomas P.J."/>
            <person name="Mullikin J."/>
            <person name="Palmore T.N."/>
            <person name="Frank K.M."/>
            <person name="Segre J.A."/>
        </authorList>
    </citation>
    <scope>NUCLEOTIDE SEQUENCE</scope>
    <source>
        <strain evidence="4">ABOJV</strain>
    </source>
</reference>
<feature type="domain" description="ABC transporter" evidence="3">
    <location>
        <begin position="5"/>
        <end position="217"/>
    </location>
</feature>